<accession>A0AAX4NHK7</accession>
<dbReference type="GeneID" id="95967799"/>
<reference evidence="1 2" key="1">
    <citation type="submission" date="2023-09" db="EMBL/GenBank/DDBJ databases">
        <authorList>
            <person name="Golyshina O.V."/>
            <person name="Lunev E.A."/>
            <person name="Bargiela R."/>
            <person name="Gaines M.C."/>
            <person name="Daum B."/>
            <person name="Bale N.J."/>
            <person name="Koenen M."/>
            <person name="Sinninghe Damst J.S."/>
            <person name="Yakimov M."/>
            <person name="Golyshin P.N."/>
        </authorList>
    </citation>
    <scope>NUCLEOTIDE SEQUENCE [LARGE SCALE GENOMIC DNA]</scope>
    <source>
        <strain evidence="1 2">M1</strain>
    </source>
</reference>
<dbReference type="EMBL" id="CP133772">
    <property type="protein sequence ID" value="WYY00488.1"/>
    <property type="molecule type" value="Genomic_DNA"/>
</dbReference>
<dbReference type="RefSeq" id="WP_393970825.1">
    <property type="nucleotide sequence ID" value="NZ_CP133772.1"/>
</dbReference>
<dbReference type="KEGG" id="omr:OXIME_001062"/>
<gene>
    <name evidence="1" type="ORF">OXIME_001062</name>
</gene>
<dbReference type="AlphaFoldDB" id="A0AAX4NHK7"/>
<evidence type="ECO:0000313" key="1">
    <source>
        <dbReference type="EMBL" id="WYY00488.1"/>
    </source>
</evidence>
<sequence>MVNVIVEHRWREHNKDEAFKVVGSIVDMAKNSKLPEGFTLKSINVIGEENRAVCNWEVPSANDMKDLLKKVNPPTKHEVFEAQKLF</sequence>
<dbReference type="Proteomes" id="UP001451606">
    <property type="component" value="Chromosome"/>
</dbReference>
<protein>
    <submittedName>
        <fullName evidence="1">Uncharacterized protein</fullName>
    </submittedName>
</protein>
<keyword evidence="2" id="KW-1185">Reference proteome</keyword>
<proteinExistence type="predicted"/>
<organism evidence="1 2">
    <name type="scientific">Oxyplasma meridianum</name>
    <dbReference type="NCBI Taxonomy" id="3073602"/>
    <lineage>
        <taxon>Archaea</taxon>
        <taxon>Methanobacteriati</taxon>
        <taxon>Thermoplasmatota</taxon>
        <taxon>Thermoplasmata</taxon>
        <taxon>Thermoplasmatales</taxon>
        <taxon>Thermoplasmataceae</taxon>
        <taxon>Oxyplasma</taxon>
    </lineage>
</organism>
<name>A0AAX4NHK7_9ARCH</name>
<evidence type="ECO:0000313" key="2">
    <source>
        <dbReference type="Proteomes" id="UP001451606"/>
    </source>
</evidence>